<gene>
    <name evidence="12" type="primary">atpF</name>
    <name evidence="15" type="ORF">GJV85_09130</name>
</gene>
<accession>A0A975GD31</accession>
<dbReference type="EMBL" id="CP046072">
    <property type="protein sequence ID" value="QSZ42260.1"/>
    <property type="molecule type" value="Genomic_DNA"/>
</dbReference>
<evidence type="ECO:0000256" key="7">
    <source>
        <dbReference type="ARBA" id="ARBA00023136"/>
    </source>
</evidence>
<protein>
    <recommendedName>
        <fullName evidence="12">ATP synthase subunit b</fullName>
    </recommendedName>
    <alternativeName>
        <fullName evidence="12">ATP synthase F(0) sector subunit b</fullName>
    </alternativeName>
    <alternativeName>
        <fullName evidence="12">ATPase subunit I</fullName>
    </alternativeName>
    <alternativeName>
        <fullName evidence="12">F-type ATPase subunit b</fullName>
        <shortName evidence="12">F-ATPase subunit b</shortName>
    </alternativeName>
</protein>
<keyword evidence="16" id="KW-1185">Reference proteome</keyword>
<proteinExistence type="inferred from homology"/>
<dbReference type="Proteomes" id="UP000671852">
    <property type="component" value="Chromosome"/>
</dbReference>
<dbReference type="GO" id="GO:0045259">
    <property type="term" value="C:proton-transporting ATP synthase complex"/>
    <property type="evidence" value="ECO:0007669"/>
    <property type="project" value="UniProtKB-KW"/>
</dbReference>
<keyword evidence="12" id="KW-1003">Cell membrane</keyword>
<evidence type="ECO:0000256" key="3">
    <source>
        <dbReference type="ARBA" id="ARBA00022692"/>
    </source>
</evidence>
<dbReference type="GO" id="GO:0005886">
    <property type="term" value="C:plasma membrane"/>
    <property type="evidence" value="ECO:0007669"/>
    <property type="project" value="UniProtKB-SubCell"/>
</dbReference>
<comment type="subunit">
    <text evidence="12">F-type ATPases have 2 components, F(1) - the catalytic core - and F(0) - the membrane proton channel. F(1) has five subunits: alpha(3), beta(3), gamma(1), delta(1), epsilon(1). F(0) has three main subunits: a(1), b(2) and c(10-14). The alpha and beta chains form an alternating ring which encloses part of the gamma chain. F(1) is attached to F(0) by a central stalk formed by the gamma and epsilon chains, while a peripheral stalk is formed by the delta and b chains.</text>
</comment>
<keyword evidence="4 12" id="KW-0375">Hydrogen ion transport</keyword>
<dbReference type="RefSeq" id="WP_207561076.1">
    <property type="nucleotide sequence ID" value="NZ_CP046072.1"/>
</dbReference>
<evidence type="ECO:0000256" key="14">
    <source>
        <dbReference type="SAM" id="SignalP"/>
    </source>
</evidence>
<evidence type="ECO:0000256" key="6">
    <source>
        <dbReference type="ARBA" id="ARBA00023065"/>
    </source>
</evidence>
<comment type="similarity">
    <text evidence="12 13">Belongs to the ATPase B chain family.</text>
</comment>
<evidence type="ECO:0000256" key="2">
    <source>
        <dbReference type="ARBA" id="ARBA00022547"/>
    </source>
</evidence>
<reference evidence="15" key="1">
    <citation type="submission" date="2019-11" db="EMBL/GenBank/DDBJ databases">
        <authorList>
            <person name="Kojima H."/>
        </authorList>
    </citation>
    <scope>NUCLEOTIDE SEQUENCE</scope>
    <source>
        <strain evidence="15">H1576</strain>
    </source>
</reference>
<evidence type="ECO:0000256" key="8">
    <source>
        <dbReference type="ARBA" id="ARBA00023310"/>
    </source>
</evidence>
<evidence type="ECO:0000256" key="13">
    <source>
        <dbReference type="RuleBase" id="RU003848"/>
    </source>
</evidence>
<evidence type="ECO:0000256" key="10">
    <source>
        <dbReference type="ARBA" id="ARBA00025614"/>
    </source>
</evidence>
<dbReference type="GO" id="GO:0046933">
    <property type="term" value="F:proton-transporting ATP synthase activity, rotational mechanism"/>
    <property type="evidence" value="ECO:0007669"/>
    <property type="project" value="UniProtKB-UniRule"/>
</dbReference>
<dbReference type="AlphaFoldDB" id="A0A975GD31"/>
<keyword evidence="14" id="KW-0732">Signal</keyword>
<evidence type="ECO:0000256" key="12">
    <source>
        <dbReference type="HAMAP-Rule" id="MF_01398"/>
    </source>
</evidence>
<comment type="function">
    <text evidence="9 12">F(1)F(0) ATP synthase produces ATP from ADP in the presence of a proton or sodium gradient. F-type ATPases consist of two structural domains, F(1) containing the extramembraneous catalytic core and F(0) containing the membrane proton channel, linked together by a central stalk and a peripheral stalk. During catalysis, ATP synthesis in the catalytic domain of F(1) is coupled via a rotary mechanism of the central stalk subunits to proton translocation.</text>
</comment>
<name>A0A975GD31_9BACT</name>
<dbReference type="GO" id="GO:0012505">
    <property type="term" value="C:endomembrane system"/>
    <property type="evidence" value="ECO:0007669"/>
    <property type="project" value="UniProtKB-SubCell"/>
</dbReference>
<sequence>MSRILVLILMISTYALASTAEHGETDIVQRTVNFLLFAGLVWYLVGEPIKSYFSSRSESIADELKKVQDKLDESVALKKEALAKISDAEKFAEELAVTSKKENKIINDKIMTQCSLDLEILIKQSSSSKEFEQRKMVRSVVEGILQETLDQSSESFDRESMANVILKKVA</sequence>
<dbReference type="CDD" id="cd06503">
    <property type="entry name" value="ATP-synt_Fo_b"/>
    <property type="match status" value="1"/>
</dbReference>
<evidence type="ECO:0000256" key="11">
    <source>
        <dbReference type="ARBA" id="ARBA00037847"/>
    </source>
</evidence>
<evidence type="ECO:0000256" key="1">
    <source>
        <dbReference type="ARBA" id="ARBA00022448"/>
    </source>
</evidence>
<keyword evidence="3 12" id="KW-0812">Transmembrane</keyword>
<feature type="signal peptide" evidence="14">
    <location>
        <begin position="1"/>
        <end position="17"/>
    </location>
</feature>
<keyword evidence="5 12" id="KW-1133">Transmembrane helix</keyword>
<feature type="chain" id="PRO_5038067533" description="ATP synthase subunit b" evidence="14">
    <location>
        <begin position="18"/>
        <end position="170"/>
    </location>
</feature>
<keyword evidence="2 12" id="KW-0138">CF(0)</keyword>
<dbReference type="KEGG" id="saqt:GJV85_09130"/>
<evidence type="ECO:0000313" key="16">
    <source>
        <dbReference type="Proteomes" id="UP000671852"/>
    </source>
</evidence>
<comment type="function">
    <text evidence="10">Component of the F(0) channel, it forms part of the peripheral stalk, linking F(1) to F(0). The b'-subunit is a diverged and duplicated form of b found in plants and photosynthetic bacteria.</text>
</comment>
<comment type="subcellular location">
    <subcellularLocation>
        <location evidence="12">Cell membrane</location>
        <topology evidence="12">Single-pass membrane protein</topology>
    </subcellularLocation>
    <subcellularLocation>
        <location evidence="11">Endomembrane system</location>
        <topology evidence="11">Single-pass membrane protein</topology>
    </subcellularLocation>
</comment>
<evidence type="ECO:0000256" key="5">
    <source>
        <dbReference type="ARBA" id="ARBA00022989"/>
    </source>
</evidence>
<keyword evidence="1 12" id="KW-0813">Transport</keyword>
<dbReference type="Pfam" id="PF00430">
    <property type="entry name" value="ATP-synt_B"/>
    <property type="match status" value="1"/>
</dbReference>
<organism evidence="15 16">
    <name type="scientific">Sulfurimonas aquatica</name>
    <dbReference type="NCBI Taxonomy" id="2672570"/>
    <lineage>
        <taxon>Bacteria</taxon>
        <taxon>Pseudomonadati</taxon>
        <taxon>Campylobacterota</taxon>
        <taxon>Epsilonproteobacteria</taxon>
        <taxon>Campylobacterales</taxon>
        <taxon>Sulfurimonadaceae</taxon>
        <taxon>Sulfurimonas</taxon>
    </lineage>
</organism>
<evidence type="ECO:0000313" key="15">
    <source>
        <dbReference type="EMBL" id="QSZ42260.1"/>
    </source>
</evidence>
<dbReference type="InterPro" id="IPR002146">
    <property type="entry name" value="ATP_synth_b/b'su_bac/chlpt"/>
</dbReference>
<evidence type="ECO:0000256" key="9">
    <source>
        <dbReference type="ARBA" id="ARBA00025198"/>
    </source>
</evidence>
<dbReference type="HAMAP" id="MF_01398">
    <property type="entry name" value="ATP_synth_b_bprime"/>
    <property type="match status" value="1"/>
</dbReference>
<evidence type="ECO:0000256" key="4">
    <source>
        <dbReference type="ARBA" id="ARBA00022781"/>
    </source>
</evidence>
<dbReference type="NCBIfam" id="NF006292">
    <property type="entry name" value="PRK08475.1"/>
    <property type="match status" value="1"/>
</dbReference>
<keyword evidence="6 12" id="KW-0406">Ion transport</keyword>
<reference evidence="15" key="2">
    <citation type="submission" date="2021-04" db="EMBL/GenBank/DDBJ databases">
        <title>Isolation and characterization of a novel species of the genus Sulfurimonas.</title>
        <authorList>
            <person name="Fukui M."/>
        </authorList>
    </citation>
    <scope>NUCLEOTIDE SEQUENCE</scope>
    <source>
        <strain evidence="15">H1576</strain>
    </source>
</reference>
<keyword evidence="7 12" id="KW-0472">Membrane</keyword>
<keyword evidence="8 12" id="KW-0066">ATP synthesis</keyword>